<keyword evidence="2" id="KW-0812">Transmembrane</keyword>
<evidence type="ECO:0000313" key="3">
    <source>
        <dbReference type="EMBL" id="TKR29826.1"/>
    </source>
</evidence>
<gene>
    <name evidence="3" type="ORF">FCE95_15170</name>
</gene>
<keyword evidence="2" id="KW-0472">Membrane</keyword>
<feature type="transmembrane region" description="Helical" evidence="2">
    <location>
        <begin position="75"/>
        <end position="97"/>
    </location>
</feature>
<keyword evidence="4" id="KW-1185">Reference proteome</keyword>
<evidence type="ECO:0000256" key="1">
    <source>
        <dbReference type="SAM" id="MobiDB-lite"/>
    </source>
</evidence>
<evidence type="ECO:0000313" key="4">
    <source>
        <dbReference type="Proteomes" id="UP000308707"/>
    </source>
</evidence>
<comment type="caution">
    <text evidence="3">The sequence shown here is derived from an EMBL/GenBank/DDBJ whole genome shotgun (WGS) entry which is preliminary data.</text>
</comment>
<accession>A0A4U5JM61</accession>
<organism evidence="3 4">
    <name type="scientific">Luteimonas gilva</name>
    <dbReference type="NCBI Taxonomy" id="2572684"/>
    <lineage>
        <taxon>Bacteria</taxon>
        <taxon>Pseudomonadati</taxon>
        <taxon>Pseudomonadota</taxon>
        <taxon>Gammaproteobacteria</taxon>
        <taxon>Lysobacterales</taxon>
        <taxon>Lysobacteraceae</taxon>
        <taxon>Luteimonas</taxon>
    </lineage>
</organism>
<evidence type="ECO:0000256" key="2">
    <source>
        <dbReference type="SAM" id="Phobius"/>
    </source>
</evidence>
<dbReference type="Proteomes" id="UP000308707">
    <property type="component" value="Unassembled WGS sequence"/>
</dbReference>
<feature type="compositionally biased region" description="Pro residues" evidence="1">
    <location>
        <begin position="132"/>
        <end position="141"/>
    </location>
</feature>
<protein>
    <submittedName>
        <fullName evidence="3">Phage holin family protein</fullName>
    </submittedName>
</protein>
<dbReference type="OrthoDB" id="6058188at2"/>
<sequence>MDESVRRVGAAGKAGFRAAVDSGRALRQLFIADLALARSAFGRALAWVGVAIVFGASAWLLLMAAAIALLQAFGVSWLASIAVCALLSGVVAAIAAWRVSQFFDYTGLHATRRQLARLGIGDDDDDTDEALPTPPPERARE</sequence>
<keyword evidence="2" id="KW-1133">Transmembrane helix</keyword>
<dbReference type="EMBL" id="SZUA01000003">
    <property type="protein sequence ID" value="TKR29826.1"/>
    <property type="molecule type" value="Genomic_DNA"/>
</dbReference>
<reference evidence="3 4" key="1">
    <citation type="submission" date="2019-04" db="EMBL/GenBank/DDBJ databases">
        <title>Reference strain of H23.</title>
        <authorList>
            <person name="Luo X."/>
        </authorList>
    </citation>
    <scope>NUCLEOTIDE SEQUENCE [LARGE SCALE GENOMIC DNA]</scope>
    <source>
        <strain evidence="3 4">H23</strain>
    </source>
</reference>
<name>A0A4U5JM61_9GAMM</name>
<feature type="region of interest" description="Disordered" evidence="1">
    <location>
        <begin position="119"/>
        <end position="141"/>
    </location>
</feature>
<proteinExistence type="predicted"/>
<feature type="transmembrane region" description="Helical" evidence="2">
    <location>
        <begin position="44"/>
        <end position="69"/>
    </location>
</feature>
<dbReference type="AlphaFoldDB" id="A0A4U5JM61"/>